<comment type="caution">
    <text evidence="1">The sequence shown here is derived from an EMBL/GenBank/DDBJ whole genome shotgun (WGS) entry which is preliminary data.</text>
</comment>
<evidence type="ECO:0000313" key="1">
    <source>
        <dbReference type="EMBL" id="CAG8825512.1"/>
    </source>
</evidence>
<dbReference type="Proteomes" id="UP000789920">
    <property type="component" value="Unassembled WGS sequence"/>
</dbReference>
<gene>
    <name evidence="1" type="ORF">RPERSI_LOCUS26502</name>
</gene>
<keyword evidence="2" id="KW-1185">Reference proteome</keyword>
<protein>
    <submittedName>
        <fullName evidence="1">16568_t:CDS:1</fullName>
    </submittedName>
</protein>
<reference evidence="1" key="1">
    <citation type="submission" date="2021-06" db="EMBL/GenBank/DDBJ databases">
        <authorList>
            <person name="Kallberg Y."/>
            <person name="Tangrot J."/>
            <person name="Rosling A."/>
        </authorList>
    </citation>
    <scope>NUCLEOTIDE SEQUENCE</scope>
    <source>
        <strain evidence="1">MA461A</strain>
    </source>
</reference>
<organism evidence="1 2">
    <name type="scientific">Racocetra persica</name>
    <dbReference type="NCBI Taxonomy" id="160502"/>
    <lineage>
        <taxon>Eukaryota</taxon>
        <taxon>Fungi</taxon>
        <taxon>Fungi incertae sedis</taxon>
        <taxon>Mucoromycota</taxon>
        <taxon>Glomeromycotina</taxon>
        <taxon>Glomeromycetes</taxon>
        <taxon>Diversisporales</taxon>
        <taxon>Gigasporaceae</taxon>
        <taxon>Racocetra</taxon>
    </lineage>
</organism>
<proteinExistence type="predicted"/>
<sequence length="102" mass="11241">MDAIILPIPLSSFVNASIYVPVNNFNITKGDQFNFEIKDLNDTLIFKNGTDAQCITKDDLISFKTPIPELPYNSSEYYVVISIGPNVTDSSALKACAATKEF</sequence>
<dbReference type="EMBL" id="CAJVQC010090642">
    <property type="protein sequence ID" value="CAG8825512.1"/>
    <property type="molecule type" value="Genomic_DNA"/>
</dbReference>
<name>A0ACA9S506_9GLOM</name>
<evidence type="ECO:0000313" key="2">
    <source>
        <dbReference type="Proteomes" id="UP000789920"/>
    </source>
</evidence>
<accession>A0ACA9S506</accession>